<dbReference type="OrthoDB" id="5293590at2"/>
<dbReference type="RefSeq" id="WP_119061979.1">
    <property type="nucleotide sequence ID" value="NZ_QXDF01000002.1"/>
</dbReference>
<gene>
    <name evidence="3" type="ORF">BXY53_2166</name>
</gene>
<sequence>MKIIEARGAPNPRRVRIFAAEKGLDIPCEGIDLMAGEHRSDWFEKLNPYGGVPVLVLDDGEALSETVAICRYLEALTPEPALFGREPLEAARIEMWNRRMEFSLFWPVANVFRHTNPRMAALESPQIPEWADVNRERAGRGLRLLNDQLVQSDYVAGGTFTIADITAFVAVGFMKPARMALPEGLGHLARWYDAVKARESVAQAGI</sequence>
<dbReference type="Pfam" id="PF13410">
    <property type="entry name" value="GST_C_2"/>
    <property type="match status" value="1"/>
</dbReference>
<dbReference type="PANTHER" id="PTHR44051">
    <property type="entry name" value="GLUTATHIONE S-TRANSFERASE-RELATED"/>
    <property type="match status" value="1"/>
</dbReference>
<protein>
    <submittedName>
        <fullName evidence="3">Glutathione S-transferase</fullName>
    </submittedName>
</protein>
<dbReference type="InterPro" id="IPR004045">
    <property type="entry name" value="Glutathione_S-Trfase_N"/>
</dbReference>
<dbReference type="Proteomes" id="UP000266273">
    <property type="component" value="Unassembled WGS sequence"/>
</dbReference>
<dbReference type="PANTHER" id="PTHR44051:SF8">
    <property type="entry name" value="GLUTATHIONE S-TRANSFERASE GSTA"/>
    <property type="match status" value="1"/>
</dbReference>
<dbReference type="CDD" id="cd03051">
    <property type="entry name" value="GST_N_GTT2_like"/>
    <property type="match status" value="1"/>
</dbReference>
<evidence type="ECO:0000313" key="4">
    <source>
        <dbReference type="Proteomes" id="UP000266273"/>
    </source>
</evidence>
<dbReference type="SUPFAM" id="SSF52833">
    <property type="entry name" value="Thioredoxin-like"/>
    <property type="match status" value="1"/>
</dbReference>
<dbReference type="SUPFAM" id="SSF47616">
    <property type="entry name" value="GST C-terminal domain-like"/>
    <property type="match status" value="1"/>
</dbReference>
<dbReference type="EMBL" id="QXDF01000002">
    <property type="protein sequence ID" value="RIA47608.1"/>
    <property type="molecule type" value="Genomic_DNA"/>
</dbReference>
<dbReference type="CDD" id="cd03182">
    <property type="entry name" value="GST_C_GTT2_like"/>
    <property type="match status" value="1"/>
</dbReference>
<dbReference type="InterPro" id="IPR040079">
    <property type="entry name" value="Glutathione_S-Trfase"/>
</dbReference>
<accession>A0A397PF74</accession>
<dbReference type="InterPro" id="IPR036249">
    <property type="entry name" value="Thioredoxin-like_sf"/>
</dbReference>
<reference evidence="3 4" key="1">
    <citation type="submission" date="2018-08" db="EMBL/GenBank/DDBJ databases">
        <title>Genomic Encyclopedia of Archaeal and Bacterial Type Strains, Phase II (KMG-II): from individual species to whole genera.</title>
        <authorList>
            <person name="Goeker M."/>
        </authorList>
    </citation>
    <scope>NUCLEOTIDE SEQUENCE [LARGE SCALE GENOMIC DNA]</scope>
    <source>
        <strain evidence="3 4">DSM 5002</strain>
    </source>
</reference>
<comment type="caution">
    <text evidence="3">The sequence shown here is derived from an EMBL/GenBank/DDBJ whole genome shotgun (WGS) entry which is preliminary data.</text>
</comment>
<keyword evidence="4" id="KW-1185">Reference proteome</keyword>
<dbReference type="InterPro" id="IPR010987">
    <property type="entry name" value="Glutathione-S-Trfase_C-like"/>
</dbReference>
<evidence type="ECO:0000259" key="1">
    <source>
        <dbReference type="PROSITE" id="PS50404"/>
    </source>
</evidence>
<organism evidence="3 4">
    <name type="scientific">Dichotomicrobium thermohalophilum</name>
    <dbReference type="NCBI Taxonomy" id="933063"/>
    <lineage>
        <taxon>Bacteria</taxon>
        <taxon>Pseudomonadati</taxon>
        <taxon>Pseudomonadota</taxon>
        <taxon>Alphaproteobacteria</taxon>
        <taxon>Hyphomicrobiales</taxon>
        <taxon>Hyphomicrobiaceae</taxon>
        <taxon>Dichotomicrobium</taxon>
    </lineage>
</organism>
<dbReference type="SFLD" id="SFLDS00019">
    <property type="entry name" value="Glutathione_Transferase_(cytos"/>
    <property type="match status" value="1"/>
</dbReference>
<keyword evidence="3" id="KW-0808">Transferase</keyword>
<dbReference type="PROSITE" id="PS50405">
    <property type="entry name" value="GST_CTER"/>
    <property type="match status" value="1"/>
</dbReference>
<dbReference type="Pfam" id="PF13409">
    <property type="entry name" value="GST_N_2"/>
    <property type="match status" value="1"/>
</dbReference>
<dbReference type="GO" id="GO:0016740">
    <property type="term" value="F:transferase activity"/>
    <property type="evidence" value="ECO:0007669"/>
    <property type="project" value="UniProtKB-KW"/>
</dbReference>
<dbReference type="SFLD" id="SFLDG00358">
    <property type="entry name" value="Main_(cytGST)"/>
    <property type="match status" value="1"/>
</dbReference>
<dbReference type="InterPro" id="IPR034345">
    <property type="entry name" value="Gtt2-like_N"/>
</dbReference>
<dbReference type="Gene3D" id="3.40.30.10">
    <property type="entry name" value="Glutaredoxin"/>
    <property type="match status" value="1"/>
</dbReference>
<dbReference type="AlphaFoldDB" id="A0A397PF74"/>
<dbReference type="InterPro" id="IPR034346">
    <property type="entry name" value="Gtt2-like_C"/>
</dbReference>
<dbReference type="PROSITE" id="PS50404">
    <property type="entry name" value="GST_NTER"/>
    <property type="match status" value="1"/>
</dbReference>
<evidence type="ECO:0000259" key="2">
    <source>
        <dbReference type="PROSITE" id="PS50405"/>
    </source>
</evidence>
<evidence type="ECO:0000313" key="3">
    <source>
        <dbReference type="EMBL" id="RIA47608.1"/>
    </source>
</evidence>
<dbReference type="Gene3D" id="1.20.1050.10">
    <property type="match status" value="1"/>
</dbReference>
<name>A0A397PF74_9HYPH</name>
<dbReference type="InterPro" id="IPR036282">
    <property type="entry name" value="Glutathione-S-Trfase_C_sf"/>
</dbReference>
<proteinExistence type="predicted"/>
<feature type="domain" description="GST N-terminal" evidence="1">
    <location>
        <begin position="1"/>
        <end position="81"/>
    </location>
</feature>
<feature type="domain" description="GST C-terminal" evidence="2">
    <location>
        <begin position="86"/>
        <end position="206"/>
    </location>
</feature>